<dbReference type="RefSeq" id="WP_254737756.1">
    <property type="nucleotide sequence ID" value="NZ_JANCLU010000001.1"/>
</dbReference>
<protein>
    <submittedName>
        <fullName evidence="7">Aminotransferase class I/II-fold pyridoxal phosphate-dependent enzyme</fullName>
    </submittedName>
</protein>
<dbReference type="InterPro" id="IPR000524">
    <property type="entry name" value="Tscrpt_reg_HTH_GntR"/>
</dbReference>
<dbReference type="SUPFAM" id="SSF46785">
    <property type="entry name" value="Winged helix' DNA-binding domain"/>
    <property type="match status" value="1"/>
</dbReference>
<keyword evidence="4" id="KW-0238">DNA-binding</keyword>
<keyword evidence="3" id="KW-0805">Transcription regulation</keyword>
<dbReference type="EMBL" id="JANCLU010000001">
    <property type="protein sequence ID" value="MCP8937123.1"/>
    <property type="molecule type" value="Genomic_DNA"/>
</dbReference>
<dbReference type="Gene3D" id="1.10.10.10">
    <property type="entry name" value="Winged helix-like DNA-binding domain superfamily/Winged helix DNA-binding domain"/>
    <property type="match status" value="1"/>
</dbReference>
<keyword evidence="2" id="KW-0663">Pyridoxal phosphate</keyword>
<dbReference type="PROSITE" id="PS50949">
    <property type="entry name" value="HTH_GNTR"/>
    <property type="match status" value="1"/>
</dbReference>
<dbReference type="GO" id="GO:0008483">
    <property type="term" value="F:transaminase activity"/>
    <property type="evidence" value="ECO:0007669"/>
    <property type="project" value="UniProtKB-KW"/>
</dbReference>
<evidence type="ECO:0000259" key="6">
    <source>
        <dbReference type="PROSITE" id="PS50949"/>
    </source>
</evidence>
<proteinExistence type="inferred from homology"/>
<evidence type="ECO:0000256" key="1">
    <source>
        <dbReference type="ARBA" id="ARBA00005384"/>
    </source>
</evidence>
<gene>
    <name evidence="7" type="ORF">NK718_01200</name>
</gene>
<feature type="domain" description="HTH gntR-type" evidence="6">
    <location>
        <begin position="1"/>
        <end position="66"/>
    </location>
</feature>
<reference evidence="7 8" key="1">
    <citation type="submission" date="2022-07" db="EMBL/GenBank/DDBJ databases">
        <authorList>
            <person name="Li W.-J."/>
            <person name="Deng Q.-Q."/>
        </authorList>
    </citation>
    <scope>NUCLEOTIDE SEQUENCE [LARGE SCALE GENOMIC DNA]</scope>
    <source>
        <strain evidence="7 8">SYSU M60028</strain>
    </source>
</reference>
<evidence type="ECO:0000313" key="8">
    <source>
        <dbReference type="Proteomes" id="UP001205890"/>
    </source>
</evidence>
<sequence>MRGIAIGMSALIRSGAVPVGTRLPPVRDLAHALGVSPATVSTAWRELRQYRVVSGRGRTGMWVSGDKPTPRPLRFAEMNRSGHGVLDLTLAVPDPALLPPLGEAMARASAVDDLNSYARAPIVPALEAAVQARWPYRPEAFLATNGGYEAVHAAIQALVMPGATLAIEDPTALRLLDIAEHSRAQIAPVACDAEGPRPDALAAALARKPSVFLFQPRTHSATGCGVSPSRWHELAVLLRGHDTLVIEDDGIGDISSRPAASLGSVLPDRTVHIRSYSKSLGPDLRVAVLSGPRPIVERIQAYRSFGAGWTSRLLQAATAWLIEDRETEDLVERARSTYAVRRRRLIAALRERGMSPADEDGLSLWLPVASEQFAVLTLAARRFAVEPGSKFLAHPGDFVRVATSRLPEDVSELADALALVSPEAALRAVSDAGPAY</sequence>
<dbReference type="InterPro" id="IPR036388">
    <property type="entry name" value="WH-like_DNA-bd_sf"/>
</dbReference>
<name>A0ABT1L7Z2_9HYPH</name>
<dbReference type="Pfam" id="PF00392">
    <property type="entry name" value="GntR"/>
    <property type="match status" value="1"/>
</dbReference>
<comment type="similarity">
    <text evidence="1">In the C-terminal section; belongs to the class-I pyridoxal-phosphate-dependent aminotransferase family.</text>
</comment>
<dbReference type="InterPro" id="IPR036390">
    <property type="entry name" value="WH_DNA-bd_sf"/>
</dbReference>
<dbReference type="SUPFAM" id="SSF53383">
    <property type="entry name" value="PLP-dependent transferases"/>
    <property type="match status" value="1"/>
</dbReference>
<organism evidence="7 8">
    <name type="scientific">Alsobacter ponti</name>
    <dbReference type="NCBI Taxonomy" id="2962936"/>
    <lineage>
        <taxon>Bacteria</taxon>
        <taxon>Pseudomonadati</taxon>
        <taxon>Pseudomonadota</taxon>
        <taxon>Alphaproteobacteria</taxon>
        <taxon>Hyphomicrobiales</taxon>
        <taxon>Alsobacteraceae</taxon>
        <taxon>Alsobacter</taxon>
    </lineage>
</organism>
<evidence type="ECO:0000256" key="3">
    <source>
        <dbReference type="ARBA" id="ARBA00023015"/>
    </source>
</evidence>
<evidence type="ECO:0000256" key="2">
    <source>
        <dbReference type="ARBA" id="ARBA00022898"/>
    </source>
</evidence>
<dbReference type="Gene3D" id="3.40.640.10">
    <property type="entry name" value="Type I PLP-dependent aspartate aminotransferase-like (Major domain)"/>
    <property type="match status" value="1"/>
</dbReference>
<dbReference type="Pfam" id="PF00155">
    <property type="entry name" value="Aminotran_1_2"/>
    <property type="match status" value="1"/>
</dbReference>
<keyword evidence="8" id="KW-1185">Reference proteome</keyword>
<dbReference type="CDD" id="cd00609">
    <property type="entry name" value="AAT_like"/>
    <property type="match status" value="1"/>
</dbReference>
<dbReference type="InterPro" id="IPR015421">
    <property type="entry name" value="PyrdxlP-dep_Trfase_major"/>
</dbReference>
<keyword evidence="7" id="KW-0032">Aminotransferase</keyword>
<dbReference type="PANTHER" id="PTHR46577">
    <property type="entry name" value="HTH-TYPE TRANSCRIPTIONAL REGULATORY PROTEIN GABR"/>
    <property type="match status" value="1"/>
</dbReference>
<keyword evidence="5" id="KW-0804">Transcription</keyword>
<accession>A0ABT1L7Z2</accession>
<dbReference type="InterPro" id="IPR004839">
    <property type="entry name" value="Aminotransferase_I/II_large"/>
</dbReference>
<evidence type="ECO:0000256" key="5">
    <source>
        <dbReference type="ARBA" id="ARBA00023163"/>
    </source>
</evidence>
<evidence type="ECO:0000256" key="4">
    <source>
        <dbReference type="ARBA" id="ARBA00023125"/>
    </source>
</evidence>
<dbReference type="PANTHER" id="PTHR46577:SF1">
    <property type="entry name" value="HTH-TYPE TRANSCRIPTIONAL REGULATORY PROTEIN GABR"/>
    <property type="match status" value="1"/>
</dbReference>
<comment type="caution">
    <text evidence="7">The sequence shown here is derived from an EMBL/GenBank/DDBJ whole genome shotgun (WGS) entry which is preliminary data.</text>
</comment>
<keyword evidence="7" id="KW-0808">Transferase</keyword>
<dbReference type="InterPro" id="IPR015424">
    <property type="entry name" value="PyrdxlP-dep_Trfase"/>
</dbReference>
<dbReference type="Proteomes" id="UP001205890">
    <property type="component" value="Unassembled WGS sequence"/>
</dbReference>
<evidence type="ECO:0000313" key="7">
    <source>
        <dbReference type="EMBL" id="MCP8937123.1"/>
    </source>
</evidence>
<dbReference type="InterPro" id="IPR051446">
    <property type="entry name" value="HTH_trans_reg/aminotransferase"/>
</dbReference>
<dbReference type="SMART" id="SM00345">
    <property type="entry name" value="HTH_GNTR"/>
    <property type="match status" value="1"/>
</dbReference>